<protein>
    <recommendedName>
        <fullName evidence="4">Tyrosine-protein kinase catalytic domain-containing protein</fullName>
    </recommendedName>
</protein>
<feature type="region of interest" description="Disordered" evidence="2">
    <location>
        <begin position="493"/>
        <end position="584"/>
    </location>
</feature>
<dbReference type="CDD" id="cd00064">
    <property type="entry name" value="FU"/>
    <property type="match status" value="2"/>
</dbReference>
<evidence type="ECO:0000313" key="5">
    <source>
        <dbReference type="EMBL" id="KAJ8321548.1"/>
    </source>
</evidence>
<evidence type="ECO:0000256" key="3">
    <source>
        <dbReference type="SAM" id="Phobius"/>
    </source>
</evidence>
<name>A0ABQ9FWD2_TEGGR</name>
<dbReference type="InterPro" id="IPR011009">
    <property type="entry name" value="Kinase-like_dom_sf"/>
</dbReference>
<keyword evidence="1" id="KW-0325">Glycoprotein</keyword>
<reference evidence="5 6" key="1">
    <citation type="submission" date="2022-12" db="EMBL/GenBank/DDBJ databases">
        <title>Chromosome-level genome of Tegillarca granosa.</title>
        <authorList>
            <person name="Kim J."/>
        </authorList>
    </citation>
    <scope>NUCLEOTIDE SEQUENCE [LARGE SCALE GENOMIC DNA]</scope>
    <source>
        <strain evidence="5">Teg-2019</strain>
        <tissue evidence="5">Adductor muscle</tissue>
    </source>
</reference>
<dbReference type="SUPFAM" id="SSF56112">
    <property type="entry name" value="Protein kinase-like (PK-like)"/>
    <property type="match status" value="1"/>
</dbReference>
<dbReference type="Gene3D" id="1.10.510.10">
    <property type="entry name" value="Transferase(Phosphotransferase) domain 1"/>
    <property type="match status" value="1"/>
</dbReference>
<dbReference type="SMART" id="SM00261">
    <property type="entry name" value="FU"/>
    <property type="match status" value="2"/>
</dbReference>
<feature type="domain" description="Tyrosine-protein kinase catalytic" evidence="4">
    <location>
        <begin position="273"/>
        <end position="445"/>
    </location>
</feature>
<dbReference type="Gene3D" id="2.10.220.10">
    <property type="entry name" value="Hormone Receptor, Insulin-like Growth Factor Receptor 1, Chain A, domain 2"/>
    <property type="match status" value="2"/>
</dbReference>
<feature type="non-terminal residue" evidence="5">
    <location>
        <position position="635"/>
    </location>
</feature>
<gene>
    <name evidence="5" type="ORF">KUTeg_000899</name>
</gene>
<sequence>MDGGCDTCELGIGHKMPMEKCPDGYYQRQIQADHETDPLRGKRVCERCHPLCKNCNGAGNAQCIECKYYKYGIYCMEQCVVLTYPDPTTKECQSCHDECRQGCHGPTASHCEKCKNLKVYIDEELDQFNCTHECPPDKPTKVSDTHEEEGNILCAGDEHPKVQAMKLEKDESIIMITQRGYYTISQFSIYVVYNINFEDRRKAAIIGGSTAGVILILAILLVIFGYHWRQRARSQEKTAILTARMTGYDDEPVTPTNAKPDMASLRLIKESDLRRGGIIGSGAFGTVYKGFWLPEENWLVSLQEGTSPNQNKELLEEARVMSSVENPHCIRILAGMAYLEERGIVHRDLAARNVLDAIKWLALECIQHRIFTHKSDVWSFGRSNCLGMFTYGQRPYETVRARDVPDLLEKGERLPQPNICTIDFSYSWMLDADSRPSFVELADEFAKMARDPGRYLVIAGDRLMRLPSHSYDKHDLARSLSVANEGNEEVVEADDYLQPQNRNSLGKESHQPPRIREKRYGHLESAAAAKQQRQQLQPPRGRGDNEEVFIKDPNQMDPVRNGSLGKADHHHKKNYPGTTPPQVKVQIPVDEDNYLQPKSSKPRSYMDLIDGGKDYVNDKPVFEEEDDGSQYIKHD</sequence>
<feature type="compositionally biased region" description="Basic and acidic residues" evidence="2">
    <location>
        <begin position="541"/>
        <end position="550"/>
    </location>
</feature>
<dbReference type="Proteomes" id="UP001217089">
    <property type="component" value="Unassembled WGS sequence"/>
</dbReference>
<dbReference type="PANTHER" id="PTHR24416">
    <property type="entry name" value="TYROSINE-PROTEIN KINASE RECEPTOR"/>
    <property type="match status" value="1"/>
</dbReference>
<dbReference type="EMBL" id="JARBDR010000035">
    <property type="protein sequence ID" value="KAJ8321548.1"/>
    <property type="molecule type" value="Genomic_DNA"/>
</dbReference>
<dbReference type="Pfam" id="PF07714">
    <property type="entry name" value="PK_Tyr_Ser-Thr"/>
    <property type="match status" value="2"/>
</dbReference>
<dbReference type="InterPro" id="IPR006212">
    <property type="entry name" value="Furin_repeat"/>
</dbReference>
<dbReference type="Pfam" id="PF14843">
    <property type="entry name" value="GF_recep_IV"/>
    <property type="match status" value="1"/>
</dbReference>
<dbReference type="InterPro" id="IPR009030">
    <property type="entry name" value="Growth_fac_rcpt_cys_sf"/>
</dbReference>
<evidence type="ECO:0000256" key="1">
    <source>
        <dbReference type="ARBA" id="ARBA00023180"/>
    </source>
</evidence>
<evidence type="ECO:0000256" key="2">
    <source>
        <dbReference type="SAM" id="MobiDB-lite"/>
    </source>
</evidence>
<keyword evidence="3" id="KW-0812">Transmembrane</keyword>
<dbReference type="InterPro" id="IPR001245">
    <property type="entry name" value="Ser-Thr/Tyr_kinase_cat_dom"/>
</dbReference>
<evidence type="ECO:0000313" key="6">
    <source>
        <dbReference type="Proteomes" id="UP001217089"/>
    </source>
</evidence>
<evidence type="ECO:0000259" key="4">
    <source>
        <dbReference type="SMART" id="SM00219"/>
    </source>
</evidence>
<feature type="compositionally biased region" description="Low complexity" evidence="2">
    <location>
        <begin position="526"/>
        <end position="537"/>
    </location>
</feature>
<feature type="transmembrane region" description="Helical" evidence="3">
    <location>
        <begin position="203"/>
        <end position="228"/>
    </location>
</feature>
<dbReference type="PANTHER" id="PTHR24416:SF566">
    <property type="entry name" value="EPIDERMAL GROWTH FACTOR RECEPTOR"/>
    <property type="match status" value="1"/>
</dbReference>
<dbReference type="SMART" id="SM00219">
    <property type="entry name" value="TyrKc"/>
    <property type="match status" value="1"/>
</dbReference>
<dbReference type="InterPro" id="IPR020635">
    <property type="entry name" value="Tyr_kinase_cat_dom"/>
</dbReference>
<dbReference type="InterPro" id="IPR050122">
    <property type="entry name" value="RTK"/>
</dbReference>
<proteinExistence type="predicted"/>
<comment type="caution">
    <text evidence="5">The sequence shown here is derived from an EMBL/GenBank/DDBJ whole genome shotgun (WGS) entry which is preliminary data.</text>
</comment>
<keyword evidence="3" id="KW-0472">Membrane</keyword>
<accession>A0ABQ9FWD2</accession>
<keyword evidence="3" id="KW-1133">Transmembrane helix</keyword>
<keyword evidence="6" id="KW-1185">Reference proteome</keyword>
<feature type="compositionally biased region" description="Basic and acidic residues" evidence="2">
    <location>
        <begin position="505"/>
        <end position="522"/>
    </location>
</feature>
<organism evidence="5 6">
    <name type="scientific">Tegillarca granosa</name>
    <name type="common">Malaysian cockle</name>
    <name type="synonym">Anadara granosa</name>
    <dbReference type="NCBI Taxonomy" id="220873"/>
    <lineage>
        <taxon>Eukaryota</taxon>
        <taxon>Metazoa</taxon>
        <taxon>Spiralia</taxon>
        <taxon>Lophotrochozoa</taxon>
        <taxon>Mollusca</taxon>
        <taxon>Bivalvia</taxon>
        <taxon>Autobranchia</taxon>
        <taxon>Pteriomorphia</taxon>
        <taxon>Arcoida</taxon>
        <taxon>Arcoidea</taxon>
        <taxon>Arcidae</taxon>
        <taxon>Tegillarca</taxon>
    </lineage>
</organism>
<dbReference type="SUPFAM" id="SSF57184">
    <property type="entry name" value="Growth factor receptor domain"/>
    <property type="match status" value="1"/>
</dbReference>
<dbReference type="InterPro" id="IPR032778">
    <property type="entry name" value="GF_recep_IV"/>
</dbReference>
<dbReference type="Gene3D" id="3.30.200.20">
    <property type="entry name" value="Phosphorylase Kinase, domain 1"/>
    <property type="match status" value="1"/>
</dbReference>